<reference evidence="13" key="1">
    <citation type="submission" date="2024-06" db="EMBL/GenBank/DDBJ databases">
        <title>Caproicibacterium argilliputei sp. nov, a novel caproic acid producing anaerobic bacterium isolated from pit mud.</title>
        <authorList>
            <person name="Zeng C."/>
        </authorList>
    </citation>
    <scope>NUCLEOTIDE SEQUENCE [LARGE SCALE GENOMIC DNA]</scope>
    <source>
        <strain evidence="13">ZCY20-5</strain>
    </source>
</reference>
<evidence type="ECO:0000256" key="3">
    <source>
        <dbReference type="ARBA" id="ARBA00004887"/>
    </source>
</evidence>
<dbReference type="PANTHER" id="PTHR21098">
    <property type="entry name" value="RIBOFLAVIN SYNTHASE ALPHA CHAIN"/>
    <property type="match status" value="1"/>
</dbReference>
<dbReference type="EC" id="2.5.1.9" evidence="4 9"/>
<protein>
    <recommendedName>
        <fullName evidence="5 9">Riboflavin synthase</fullName>
        <ecNumber evidence="4 9">2.5.1.9</ecNumber>
    </recommendedName>
</protein>
<dbReference type="EMBL" id="CP135996">
    <property type="protein sequence ID" value="WOC31616.1"/>
    <property type="molecule type" value="Genomic_DNA"/>
</dbReference>
<dbReference type="NCBIfam" id="NF006767">
    <property type="entry name" value="PRK09289.1"/>
    <property type="match status" value="1"/>
</dbReference>
<evidence type="ECO:0000256" key="1">
    <source>
        <dbReference type="ARBA" id="ARBA00000968"/>
    </source>
</evidence>
<feature type="domain" description="Lumazine-binding" evidence="11">
    <location>
        <begin position="86"/>
        <end position="182"/>
    </location>
</feature>
<keyword evidence="13" id="KW-1185">Reference proteome</keyword>
<evidence type="ECO:0000256" key="7">
    <source>
        <dbReference type="ARBA" id="ARBA00022679"/>
    </source>
</evidence>
<evidence type="ECO:0000256" key="9">
    <source>
        <dbReference type="NCBIfam" id="TIGR00187"/>
    </source>
</evidence>
<keyword evidence="7 12" id="KW-0808">Transferase</keyword>
<keyword evidence="8" id="KW-0677">Repeat</keyword>
<organism evidence="12 13">
    <name type="scientific">Caproicibacterium argilliputei</name>
    <dbReference type="NCBI Taxonomy" id="3030016"/>
    <lineage>
        <taxon>Bacteria</taxon>
        <taxon>Bacillati</taxon>
        <taxon>Bacillota</taxon>
        <taxon>Clostridia</taxon>
        <taxon>Eubacteriales</taxon>
        <taxon>Oscillospiraceae</taxon>
        <taxon>Caproicibacterium</taxon>
    </lineage>
</organism>
<sequence>MQEIRHGAASLALSVCAAKVPDELQLGDSVAVNGVCLTVTERRPDGFTADVVHETLLYTALGRLHRGSRVNLERALPVGGRLGGHLVAGHIDGTGTVLSVRRDGSAVWYIIRCDAALLRYLVKKGSVTVDGVSLTVAEVSGETFSVSVIPHTAASTTLSERRAGDLVNVETDCVGKYIEKLLGLSAPESGVTQAYLKKFGF</sequence>
<dbReference type="FunFam" id="2.40.30.20:FF:000004">
    <property type="entry name" value="Riboflavin synthase, alpha subunit"/>
    <property type="match status" value="1"/>
</dbReference>
<evidence type="ECO:0000313" key="12">
    <source>
        <dbReference type="EMBL" id="WOC31616.1"/>
    </source>
</evidence>
<evidence type="ECO:0000259" key="11">
    <source>
        <dbReference type="PROSITE" id="PS51177"/>
    </source>
</evidence>
<evidence type="ECO:0000256" key="2">
    <source>
        <dbReference type="ARBA" id="ARBA00002803"/>
    </source>
</evidence>
<dbReference type="CDD" id="cd00402">
    <property type="entry name" value="Riboflavin_synthase_like"/>
    <property type="match status" value="1"/>
</dbReference>
<dbReference type="KEGG" id="carl:PXC00_10390"/>
<gene>
    <name evidence="12" type="ORF">PXC00_10390</name>
</gene>
<reference evidence="13" key="3">
    <citation type="submission" date="2024-06" db="EMBL/GenBank/DDBJ databases">
        <authorList>
            <person name="Zeng C."/>
        </authorList>
    </citation>
    <scope>NUCLEOTIDE SEQUENCE [LARGE SCALE GENOMIC DNA]</scope>
    <source>
        <strain evidence="13">ZCY20-5</strain>
    </source>
</reference>
<evidence type="ECO:0000256" key="10">
    <source>
        <dbReference type="PROSITE-ProRule" id="PRU00524"/>
    </source>
</evidence>
<comment type="pathway">
    <text evidence="3">Cofactor biosynthesis; riboflavin biosynthesis; riboflavin from 2-hydroxy-3-oxobutyl phosphate and 5-amino-6-(D-ribitylamino)uracil: step 2/2.</text>
</comment>
<dbReference type="GO" id="GO:0009231">
    <property type="term" value="P:riboflavin biosynthetic process"/>
    <property type="evidence" value="ECO:0007669"/>
    <property type="project" value="UniProtKB-KW"/>
</dbReference>
<dbReference type="Gene3D" id="2.40.30.20">
    <property type="match status" value="2"/>
</dbReference>
<feature type="repeat" description="Lumazine-binding" evidence="10">
    <location>
        <begin position="1"/>
        <end position="85"/>
    </location>
</feature>
<proteinExistence type="predicted"/>
<dbReference type="PROSITE" id="PS51177">
    <property type="entry name" value="LUMAZINE_BIND"/>
    <property type="match status" value="2"/>
</dbReference>
<dbReference type="PIRSF" id="PIRSF000498">
    <property type="entry name" value="Riboflavin_syn_A"/>
    <property type="match status" value="1"/>
</dbReference>
<feature type="domain" description="Lumazine-binding" evidence="11">
    <location>
        <begin position="1"/>
        <end position="85"/>
    </location>
</feature>
<dbReference type="RefSeq" id="WP_316934949.1">
    <property type="nucleotide sequence ID" value="NZ_CP135996.1"/>
</dbReference>
<name>A0AA97D7C5_9FIRM</name>
<dbReference type="InterPro" id="IPR023366">
    <property type="entry name" value="ATP_synth_asu-like_sf"/>
</dbReference>
<evidence type="ECO:0000313" key="13">
    <source>
        <dbReference type="Proteomes" id="UP001300604"/>
    </source>
</evidence>
<feature type="repeat" description="Lumazine-binding" evidence="10">
    <location>
        <begin position="86"/>
        <end position="182"/>
    </location>
</feature>
<comment type="catalytic activity">
    <reaction evidence="1">
        <text>2 6,7-dimethyl-8-(1-D-ribityl)lumazine + H(+) = 5-amino-6-(D-ribitylamino)uracil + riboflavin</text>
        <dbReference type="Rhea" id="RHEA:20772"/>
        <dbReference type="ChEBI" id="CHEBI:15378"/>
        <dbReference type="ChEBI" id="CHEBI:15934"/>
        <dbReference type="ChEBI" id="CHEBI:57986"/>
        <dbReference type="ChEBI" id="CHEBI:58201"/>
        <dbReference type="EC" id="2.5.1.9"/>
    </reaction>
</comment>
<dbReference type="InterPro" id="IPR017938">
    <property type="entry name" value="Riboflavin_synthase-like_b-brl"/>
</dbReference>
<evidence type="ECO:0000256" key="4">
    <source>
        <dbReference type="ARBA" id="ARBA00012827"/>
    </source>
</evidence>
<dbReference type="InterPro" id="IPR001783">
    <property type="entry name" value="Lumazine-bd"/>
</dbReference>
<evidence type="ECO:0000256" key="6">
    <source>
        <dbReference type="ARBA" id="ARBA00022619"/>
    </source>
</evidence>
<accession>A0AA97D7C5</accession>
<reference evidence="12 13" key="2">
    <citation type="submission" date="2024-06" db="EMBL/GenBank/DDBJ databases">
        <title>Caproicibacterium argilliputei sp. nov, a novel caproic acid producing anaerobic bacterium isolated from pit mud.</title>
        <authorList>
            <person name="Xia S."/>
        </authorList>
    </citation>
    <scope>NUCLEOTIDE SEQUENCE [LARGE SCALE GENOMIC DNA]</scope>
    <source>
        <strain evidence="12 13">ZCY20-5</strain>
    </source>
</reference>
<dbReference type="PANTHER" id="PTHR21098:SF12">
    <property type="entry name" value="RIBOFLAVIN SYNTHASE"/>
    <property type="match status" value="1"/>
</dbReference>
<dbReference type="SUPFAM" id="SSF63380">
    <property type="entry name" value="Riboflavin synthase domain-like"/>
    <property type="match status" value="2"/>
</dbReference>
<keyword evidence="6" id="KW-0686">Riboflavin biosynthesis</keyword>
<dbReference type="Pfam" id="PF00677">
    <property type="entry name" value="Lum_binding"/>
    <property type="match status" value="2"/>
</dbReference>
<dbReference type="GO" id="GO:0004746">
    <property type="term" value="F:riboflavin synthase activity"/>
    <property type="evidence" value="ECO:0007669"/>
    <property type="project" value="UniProtKB-UniRule"/>
</dbReference>
<evidence type="ECO:0000256" key="8">
    <source>
        <dbReference type="ARBA" id="ARBA00022737"/>
    </source>
</evidence>
<dbReference type="Proteomes" id="UP001300604">
    <property type="component" value="Chromosome"/>
</dbReference>
<dbReference type="AlphaFoldDB" id="A0AA97D7C5"/>
<dbReference type="InterPro" id="IPR026017">
    <property type="entry name" value="Lumazine-bd_dom"/>
</dbReference>
<comment type="function">
    <text evidence="2">Catalyzes the dismutation of two molecules of 6,7-dimethyl-8-ribityllumazine, resulting in the formation of riboflavin and 5-amino-6-(D-ribitylamino)uracil.</text>
</comment>
<dbReference type="NCBIfam" id="TIGR00187">
    <property type="entry name" value="ribE"/>
    <property type="match status" value="1"/>
</dbReference>
<evidence type="ECO:0000256" key="5">
    <source>
        <dbReference type="ARBA" id="ARBA00013950"/>
    </source>
</evidence>